<comment type="pathway">
    <text evidence="1">Glycolipid biosynthesis; glycosylphosphatidylinositol-anchor biosynthesis.</text>
</comment>
<dbReference type="eggNOG" id="KOG2124">
    <property type="taxonomic scope" value="Eukaryota"/>
</dbReference>
<dbReference type="AlphaFoldDB" id="L5MAQ8"/>
<proteinExistence type="inferred from homology"/>
<comment type="caution">
    <text evidence="1">Lacks conserved residue(s) required for the propagation of feature annotation.</text>
</comment>
<dbReference type="GO" id="GO:0006506">
    <property type="term" value="P:GPI anchor biosynthetic process"/>
    <property type="evidence" value="ECO:0007669"/>
    <property type="project" value="UniProtKB-UniPathway"/>
</dbReference>
<evidence type="ECO:0000256" key="1">
    <source>
        <dbReference type="RuleBase" id="RU367138"/>
    </source>
</evidence>
<dbReference type="InterPro" id="IPR007070">
    <property type="entry name" value="GPI_EtnP_transferase_1"/>
</dbReference>
<evidence type="ECO:0000313" key="2">
    <source>
        <dbReference type="EMBL" id="ELK35461.1"/>
    </source>
</evidence>
<dbReference type="SUPFAM" id="SSF53649">
    <property type="entry name" value="Alkaline phosphatase-like"/>
    <property type="match status" value="1"/>
</dbReference>
<gene>
    <name evidence="2" type="ORF">MDA_GLEAN10017744</name>
</gene>
<organism evidence="2 3">
    <name type="scientific">Myotis davidii</name>
    <name type="common">David's myotis</name>
    <dbReference type="NCBI Taxonomy" id="225400"/>
    <lineage>
        <taxon>Eukaryota</taxon>
        <taxon>Metazoa</taxon>
        <taxon>Chordata</taxon>
        <taxon>Craniata</taxon>
        <taxon>Vertebrata</taxon>
        <taxon>Euteleostomi</taxon>
        <taxon>Mammalia</taxon>
        <taxon>Eutheria</taxon>
        <taxon>Laurasiatheria</taxon>
        <taxon>Chiroptera</taxon>
        <taxon>Yangochiroptera</taxon>
        <taxon>Vespertilionidae</taxon>
        <taxon>Myotis</taxon>
    </lineage>
</organism>
<keyword evidence="3" id="KW-1185">Reference proteome</keyword>
<sequence length="328" mass="36700">MLLFFIVGLLVHFVFFASIFDIYFTSPLVHGMAPQFTPLPPPARRLVLIVADGLRADALYEFDEKGNPRAPFIRNIIMHEGSWGISHTRVPTESRPGHVALIAGFYEDVSAVAKGWKENPVEFDSLLNQSKYTWSWGSPDIVSMFAKGATGNHVFTHSYDADSEDFGAKDVTKLDTWVFDNIKADVAPLMASLIGVPFPLNSVGILPVNYLNNTDAFKAESMYTNAKQILEQFKVTSIHFSYNTDITQFRQLCLDDIRRAFFLIFIPFVLVMCAFEAVQLTTQLSSKSISHYVIVMCMTIVLVFLNGLAQLLTTKKLGLCGQPKSHLI</sequence>
<dbReference type="Proteomes" id="UP000010556">
    <property type="component" value="Unassembled WGS sequence"/>
</dbReference>
<keyword evidence="1" id="KW-0472">Membrane</keyword>
<keyword evidence="1" id="KW-0256">Endoplasmic reticulum</keyword>
<accession>L5MAQ8</accession>
<feature type="transmembrane region" description="Helical" evidence="1">
    <location>
        <begin position="260"/>
        <end position="278"/>
    </location>
</feature>
<keyword evidence="1" id="KW-0337">GPI-anchor biosynthesis</keyword>
<comment type="subcellular location">
    <subcellularLocation>
        <location evidence="1">Endoplasmic reticulum membrane</location>
        <topology evidence="1">Multi-pass membrane protein</topology>
    </subcellularLocation>
</comment>
<dbReference type="GO" id="GO:0051377">
    <property type="term" value="F:mannose-ethanolamine phosphotransferase activity"/>
    <property type="evidence" value="ECO:0007669"/>
    <property type="project" value="UniProtKB-UniRule"/>
</dbReference>
<name>L5MAQ8_MYODS</name>
<feature type="transmembrane region" description="Helical" evidence="1">
    <location>
        <begin position="290"/>
        <end position="309"/>
    </location>
</feature>
<dbReference type="Gene3D" id="3.40.720.10">
    <property type="entry name" value="Alkaline Phosphatase, subunit A"/>
    <property type="match status" value="1"/>
</dbReference>
<dbReference type="EMBL" id="KB102342">
    <property type="protein sequence ID" value="ELK35461.1"/>
    <property type="molecule type" value="Genomic_DNA"/>
</dbReference>
<evidence type="ECO:0000313" key="3">
    <source>
        <dbReference type="Proteomes" id="UP000010556"/>
    </source>
</evidence>
<keyword evidence="1" id="KW-1133">Transmembrane helix</keyword>
<dbReference type="PANTHER" id="PTHR12250">
    <property type="entry name" value="PHOSPHATIDYLINOSITOL GLYCAN, CLASS N"/>
    <property type="match status" value="1"/>
</dbReference>
<dbReference type="GO" id="GO:0005789">
    <property type="term" value="C:endoplasmic reticulum membrane"/>
    <property type="evidence" value="ECO:0007669"/>
    <property type="project" value="UniProtKB-SubCell"/>
</dbReference>
<dbReference type="FunFam" id="3.40.720.10:FF:000130">
    <property type="entry name" value="GPI ethanolamine phosphate transferase 1"/>
    <property type="match status" value="1"/>
</dbReference>
<keyword evidence="1" id="KW-0812">Transmembrane</keyword>
<comment type="similarity">
    <text evidence="1">Belongs to the PIGG/PIGN/PIGO family. PIGN subfamily.</text>
</comment>
<keyword evidence="1 2" id="KW-0808">Transferase</keyword>
<dbReference type="PANTHER" id="PTHR12250:SF0">
    <property type="entry name" value="GPI ETHANOLAMINE PHOSPHATE TRANSFERASE 1"/>
    <property type="match status" value="1"/>
</dbReference>
<comment type="function">
    <text evidence="1">Ethanolamine phosphate transferase involved in glycosylphosphatidylinositol-anchor biosynthesis. Transfers ethanolamine phosphate to the first alpha-1,4-linked mannose of the glycosylphosphatidylinositol precursor of GPI-anchor.</text>
</comment>
<reference evidence="3" key="1">
    <citation type="journal article" date="2013" name="Science">
        <title>Comparative analysis of bat genomes provides insight into the evolution of flight and immunity.</title>
        <authorList>
            <person name="Zhang G."/>
            <person name="Cowled C."/>
            <person name="Shi Z."/>
            <person name="Huang Z."/>
            <person name="Bishop-Lilly K.A."/>
            <person name="Fang X."/>
            <person name="Wynne J.W."/>
            <person name="Xiong Z."/>
            <person name="Baker M.L."/>
            <person name="Zhao W."/>
            <person name="Tachedjian M."/>
            <person name="Zhu Y."/>
            <person name="Zhou P."/>
            <person name="Jiang X."/>
            <person name="Ng J."/>
            <person name="Yang L."/>
            <person name="Wu L."/>
            <person name="Xiao J."/>
            <person name="Feng Y."/>
            <person name="Chen Y."/>
            <person name="Sun X."/>
            <person name="Zhang Y."/>
            <person name="Marsh G.A."/>
            <person name="Crameri G."/>
            <person name="Broder C.C."/>
            <person name="Frey K.G."/>
            <person name="Wang L.F."/>
            <person name="Wang J."/>
        </authorList>
    </citation>
    <scope>NUCLEOTIDE SEQUENCE [LARGE SCALE GENOMIC DNA]</scope>
</reference>
<protein>
    <recommendedName>
        <fullName evidence="1">GPI ethanolamine phosphate transferase 1</fullName>
        <ecNumber evidence="1">2.-.-.-</ecNumber>
    </recommendedName>
</protein>
<dbReference type="UniPathway" id="UPA00196"/>
<dbReference type="EC" id="2.-.-.-" evidence="1"/>
<dbReference type="InterPro" id="IPR017850">
    <property type="entry name" value="Alkaline_phosphatase_core_sf"/>
</dbReference>